<feature type="chain" id="PRO_5043438805" evidence="3">
    <location>
        <begin position="20"/>
        <end position="130"/>
    </location>
</feature>
<name>A0AAV2T4W0_CALDB</name>
<gene>
    <name evidence="4" type="ORF">CDAUBV1_LOCUS5048</name>
</gene>
<sequence>MSPLFGIFAISLFTFAVGGENEVNKPLVSPRHAEENKESIPQASPLVQRKSNDGAGKTRHLPFDEFMDAIYRLITFTETGVGVVEWVFRLYVWMWDIALYTSYLLLLIWITKLAKFLAHRLNWLLNYFKA</sequence>
<proteinExistence type="predicted"/>
<feature type="transmembrane region" description="Helical" evidence="2">
    <location>
        <begin position="90"/>
        <end position="110"/>
    </location>
</feature>
<keyword evidence="2" id="KW-0472">Membrane</keyword>
<comment type="caution">
    <text evidence="4">The sequence shown here is derived from an EMBL/GenBank/DDBJ whole genome shotgun (WGS) entry which is preliminary data.</text>
</comment>
<accession>A0AAV2T4W0</accession>
<evidence type="ECO:0000313" key="4">
    <source>
        <dbReference type="EMBL" id="CAL5132204.1"/>
    </source>
</evidence>
<keyword evidence="3" id="KW-0732">Signal</keyword>
<evidence type="ECO:0000313" key="5">
    <source>
        <dbReference type="Proteomes" id="UP001497525"/>
    </source>
</evidence>
<feature type="signal peptide" evidence="3">
    <location>
        <begin position="1"/>
        <end position="19"/>
    </location>
</feature>
<evidence type="ECO:0000256" key="2">
    <source>
        <dbReference type="SAM" id="Phobius"/>
    </source>
</evidence>
<dbReference type="Proteomes" id="UP001497525">
    <property type="component" value="Unassembled WGS sequence"/>
</dbReference>
<keyword evidence="2" id="KW-1133">Transmembrane helix</keyword>
<reference evidence="4" key="1">
    <citation type="submission" date="2024-06" db="EMBL/GenBank/DDBJ databases">
        <authorList>
            <person name="Liu X."/>
            <person name="Lenzi L."/>
            <person name="Haldenby T S."/>
            <person name="Uol C."/>
        </authorList>
    </citation>
    <scope>NUCLEOTIDE SEQUENCE</scope>
</reference>
<feature type="region of interest" description="Disordered" evidence="1">
    <location>
        <begin position="30"/>
        <end position="57"/>
    </location>
</feature>
<evidence type="ECO:0000256" key="1">
    <source>
        <dbReference type="SAM" id="MobiDB-lite"/>
    </source>
</evidence>
<protein>
    <submittedName>
        <fullName evidence="4">Uncharacterized protein</fullName>
    </submittedName>
</protein>
<dbReference type="AlphaFoldDB" id="A0AAV2T4W0"/>
<keyword evidence="2" id="KW-0812">Transmembrane</keyword>
<organism evidence="4 5">
    <name type="scientific">Calicophoron daubneyi</name>
    <name type="common">Rumen fluke</name>
    <name type="synonym">Paramphistomum daubneyi</name>
    <dbReference type="NCBI Taxonomy" id="300641"/>
    <lineage>
        <taxon>Eukaryota</taxon>
        <taxon>Metazoa</taxon>
        <taxon>Spiralia</taxon>
        <taxon>Lophotrochozoa</taxon>
        <taxon>Platyhelminthes</taxon>
        <taxon>Trematoda</taxon>
        <taxon>Digenea</taxon>
        <taxon>Plagiorchiida</taxon>
        <taxon>Pronocephalata</taxon>
        <taxon>Paramphistomoidea</taxon>
        <taxon>Paramphistomidae</taxon>
        <taxon>Calicophoron</taxon>
    </lineage>
</organism>
<dbReference type="EMBL" id="CAXLJL010000123">
    <property type="protein sequence ID" value="CAL5132204.1"/>
    <property type="molecule type" value="Genomic_DNA"/>
</dbReference>
<evidence type="ECO:0000256" key="3">
    <source>
        <dbReference type="SAM" id="SignalP"/>
    </source>
</evidence>